<protein>
    <submittedName>
        <fullName evidence="2">Uncharacterized protein</fullName>
    </submittedName>
</protein>
<feature type="non-terminal residue" evidence="2">
    <location>
        <position position="1"/>
    </location>
</feature>
<feature type="compositionally biased region" description="Low complexity" evidence="1">
    <location>
        <begin position="65"/>
        <end position="74"/>
    </location>
</feature>
<evidence type="ECO:0000313" key="2">
    <source>
        <dbReference type="EMBL" id="TFY50831.1"/>
    </source>
</evidence>
<reference evidence="2 3" key="1">
    <citation type="submission" date="2019-02" db="EMBL/GenBank/DDBJ databases">
        <title>Genome sequencing of the rare red list fungi Dentipellis fragilis.</title>
        <authorList>
            <person name="Buettner E."/>
            <person name="Kellner H."/>
        </authorList>
    </citation>
    <scope>NUCLEOTIDE SEQUENCE [LARGE SCALE GENOMIC DNA]</scope>
    <source>
        <strain evidence="2 3">DSM 105465</strain>
    </source>
</reference>
<dbReference type="EMBL" id="SEOQ01001689">
    <property type="protein sequence ID" value="TFY50831.1"/>
    <property type="molecule type" value="Genomic_DNA"/>
</dbReference>
<proteinExistence type="predicted"/>
<comment type="caution">
    <text evidence="2">The sequence shown here is derived from an EMBL/GenBank/DDBJ whole genome shotgun (WGS) entry which is preliminary data.</text>
</comment>
<accession>A0A4Y9XNP4</accession>
<sequence>PRTRWFLQPDDTRLSVGDGADLRAAAVQDTASWLNQTMVQVSCRAPFDLLPRLLSPMRSIHVRPASRAAARHPANTSANLDEIGEKGRPITQCDHCAELRETRQDVGREGQGTRGWRNPERWVIYGASVKAGPSDSAAPIPATVDCRPLAPHARNTLPDFHCPLHPPSHNAGVRSSPGFNFFNHYGCTYEGHFYSREQLIFASNQQSHISQRLNQQQISSRCVRRPSEPLLTRYHSSALQNISLAGAASF</sequence>
<organism evidence="2 3">
    <name type="scientific">Dentipellis fragilis</name>
    <dbReference type="NCBI Taxonomy" id="205917"/>
    <lineage>
        <taxon>Eukaryota</taxon>
        <taxon>Fungi</taxon>
        <taxon>Dikarya</taxon>
        <taxon>Basidiomycota</taxon>
        <taxon>Agaricomycotina</taxon>
        <taxon>Agaricomycetes</taxon>
        <taxon>Russulales</taxon>
        <taxon>Hericiaceae</taxon>
        <taxon>Dentipellis</taxon>
    </lineage>
</organism>
<dbReference type="AlphaFoldDB" id="A0A4Y9XNP4"/>
<gene>
    <name evidence="2" type="ORF">EVG20_g11304</name>
</gene>
<feature type="region of interest" description="Disordered" evidence="1">
    <location>
        <begin position="65"/>
        <end position="85"/>
    </location>
</feature>
<evidence type="ECO:0000256" key="1">
    <source>
        <dbReference type="SAM" id="MobiDB-lite"/>
    </source>
</evidence>
<dbReference type="Proteomes" id="UP000298327">
    <property type="component" value="Unassembled WGS sequence"/>
</dbReference>
<name>A0A4Y9XNP4_9AGAM</name>
<evidence type="ECO:0000313" key="3">
    <source>
        <dbReference type="Proteomes" id="UP000298327"/>
    </source>
</evidence>
<keyword evidence="3" id="KW-1185">Reference proteome</keyword>